<evidence type="ECO:0000256" key="2">
    <source>
        <dbReference type="ARBA" id="ARBA00022692"/>
    </source>
</evidence>
<comment type="caution">
    <text evidence="7">The sequence shown here is derived from an EMBL/GenBank/DDBJ whole genome shotgun (WGS) entry which is preliminary data.</text>
</comment>
<evidence type="ECO:0000256" key="3">
    <source>
        <dbReference type="ARBA" id="ARBA00022989"/>
    </source>
</evidence>
<dbReference type="Gene3D" id="1.20.1250.20">
    <property type="entry name" value="MFS general substrate transporter like domains"/>
    <property type="match status" value="2"/>
</dbReference>
<reference evidence="8" key="1">
    <citation type="journal article" date="2019" name="Int. J. Syst. Evol. Microbiol.">
        <title>The Global Catalogue of Microorganisms (GCM) 10K type strain sequencing project: providing services to taxonomists for standard genome sequencing and annotation.</title>
        <authorList>
            <consortium name="The Broad Institute Genomics Platform"/>
            <consortium name="The Broad Institute Genome Sequencing Center for Infectious Disease"/>
            <person name="Wu L."/>
            <person name="Ma J."/>
        </authorList>
    </citation>
    <scope>NUCLEOTIDE SEQUENCE [LARGE SCALE GENOMIC DNA]</scope>
    <source>
        <strain evidence="8">JCM 14969</strain>
    </source>
</reference>
<dbReference type="InterPro" id="IPR011701">
    <property type="entry name" value="MFS"/>
</dbReference>
<accession>A0ABP4Q596</accession>
<dbReference type="InterPro" id="IPR005829">
    <property type="entry name" value="Sugar_transporter_CS"/>
</dbReference>
<keyword evidence="4 5" id="KW-0472">Membrane</keyword>
<dbReference type="EMBL" id="BAAAOS010000048">
    <property type="protein sequence ID" value="GAA1600118.1"/>
    <property type="molecule type" value="Genomic_DNA"/>
</dbReference>
<feature type="transmembrane region" description="Helical" evidence="5">
    <location>
        <begin position="327"/>
        <end position="346"/>
    </location>
</feature>
<gene>
    <name evidence="7" type="ORF">GCM10009789_62890</name>
</gene>
<feature type="transmembrane region" description="Helical" evidence="5">
    <location>
        <begin position="131"/>
        <end position="150"/>
    </location>
</feature>
<evidence type="ECO:0000259" key="6">
    <source>
        <dbReference type="PROSITE" id="PS50850"/>
    </source>
</evidence>
<feature type="transmembrane region" description="Helical" evidence="5">
    <location>
        <begin position="294"/>
        <end position="315"/>
    </location>
</feature>
<protein>
    <submittedName>
        <fullName evidence="7">OFA family MFS transporter</fullName>
    </submittedName>
</protein>
<dbReference type="PANTHER" id="PTHR11360">
    <property type="entry name" value="MONOCARBOXYLATE TRANSPORTER"/>
    <property type="match status" value="1"/>
</dbReference>
<evidence type="ECO:0000256" key="4">
    <source>
        <dbReference type="ARBA" id="ARBA00023136"/>
    </source>
</evidence>
<dbReference type="PROSITE" id="PS00216">
    <property type="entry name" value="SUGAR_TRANSPORT_1"/>
    <property type="match status" value="1"/>
</dbReference>
<feature type="transmembrane region" description="Helical" evidence="5">
    <location>
        <begin position="198"/>
        <end position="214"/>
    </location>
</feature>
<feature type="transmembrane region" description="Helical" evidence="5">
    <location>
        <begin position="264"/>
        <end position="288"/>
    </location>
</feature>
<dbReference type="InterPro" id="IPR050327">
    <property type="entry name" value="Proton-linked_MCT"/>
</dbReference>
<sequence>MKNAPTSTPPRDVRDVYGRRYRIGEDAEDLTGHSRRWQLWAAWACMVAISPLQYSFGSSALGLQESRGWSFVQTMWLLAVFVACQALVAVPAAWLQRVRRASPTQLVVLGGVLAAAGLATLAHSGSYAAVLLGYALIGGTGAGLVYAACITTAARWFPDRRVATIGFVTGGFACGAVPSIALLTIFDSAAGQRVVFDLTAAVALLIVMTAGGVLKDPPRHWWPAEIDAQVWAVDRKLNRSIPNNIPAARHYRPAEAMRTGALPLMWLTLALSTALSLFGIAFVVSYAIEARLGLAVAGLAAGLLAAVNGLGRSFAGNLSDRFGRRRVLAAVLMIEGFTHVGLVLAGESGAGWAFVLCAMFAGLGGGAFYAIMANLVLEFFGENSLVQNQAILYSAKAVGGLVGIGVTASVVQAYGYRPVFLAAGLLGLLTALTVRFLKQPGRPVLPVRPQLGTPVAGTVSLLAQPHPGQARPGE</sequence>
<comment type="subcellular location">
    <subcellularLocation>
        <location evidence="1">Cell membrane</location>
        <topology evidence="1">Multi-pass membrane protein</topology>
    </subcellularLocation>
</comment>
<evidence type="ECO:0000313" key="8">
    <source>
        <dbReference type="Proteomes" id="UP001500393"/>
    </source>
</evidence>
<keyword evidence="8" id="KW-1185">Reference proteome</keyword>
<keyword evidence="3 5" id="KW-1133">Transmembrane helix</keyword>
<organism evidence="7 8">
    <name type="scientific">Kribbella sancticallisti</name>
    <dbReference type="NCBI Taxonomy" id="460087"/>
    <lineage>
        <taxon>Bacteria</taxon>
        <taxon>Bacillati</taxon>
        <taxon>Actinomycetota</taxon>
        <taxon>Actinomycetes</taxon>
        <taxon>Propionibacteriales</taxon>
        <taxon>Kribbellaceae</taxon>
        <taxon>Kribbella</taxon>
    </lineage>
</organism>
<evidence type="ECO:0000256" key="1">
    <source>
        <dbReference type="ARBA" id="ARBA00004651"/>
    </source>
</evidence>
<feature type="transmembrane region" description="Helical" evidence="5">
    <location>
        <begin position="419"/>
        <end position="437"/>
    </location>
</feature>
<evidence type="ECO:0000256" key="5">
    <source>
        <dbReference type="SAM" id="Phobius"/>
    </source>
</evidence>
<feature type="domain" description="Major facilitator superfamily (MFS) profile" evidence="6">
    <location>
        <begin position="1"/>
        <end position="442"/>
    </location>
</feature>
<dbReference type="PROSITE" id="PS50850">
    <property type="entry name" value="MFS"/>
    <property type="match status" value="1"/>
</dbReference>
<evidence type="ECO:0000313" key="7">
    <source>
        <dbReference type="EMBL" id="GAA1600118.1"/>
    </source>
</evidence>
<dbReference type="SUPFAM" id="SSF103473">
    <property type="entry name" value="MFS general substrate transporter"/>
    <property type="match status" value="1"/>
</dbReference>
<feature type="transmembrane region" description="Helical" evidence="5">
    <location>
        <begin position="76"/>
        <end position="94"/>
    </location>
</feature>
<dbReference type="InterPro" id="IPR036259">
    <property type="entry name" value="MFS_trans_sf"/>
</dbReference>
<keyword evidence="2 5" id="KW-0812">Transmembrane</keyword>
<dbReference type="CDD" id="cd17353">
    <property type="entry name" value="MFS_OFA_like"/>
    <property type="match status" value="1"/>
</dbReference>
<dbReference type="Proteomes" id="UP001500393">
    <property type="component" value="Unassembled WGS sequence"/>
</dbReference>
<dbReference type="PANTHER" id="PTHR11360:SF304">
    <property type="entry name" value="MFS DOMAIN-CONTAINING PROTEIN"/>
    <property type="match status" value="1"/>
</dbReference>
<dbReference type="InterPro" id="IPR020846">
    <property type="entry name" value="MFS_dom"/>
</dbReference>
<name>A0ABP4Q596_9ACTN</name>
<feature type="transmembrane region" description="Helical" evidence="5">
    <location>
        <begin position="162"/>
        <end position="186"/>
    </location>
</feature>
<feature type="transmembrane region" description="Helical" evidence="5">
    <location>
        <begin position="352"/>
        <end position="379"/>
    </location>
</feature>
<feature type="transmembrane region" description="Helical" evidence="5">
    <location>
        <begin position="39"/>
        <end position="56"/>
    </location>
</feature>
<proteinExistence type="predicted"/>
<feature type="transmembrane region" description="Helical" evidence="5">
    <location>
        <begin position="106"/>
        <end position="125"/>
    </location>
</feature>
<feature type="transmembrane region" description="Helical" evidence="5">
    <location>
        <begin position="391"/>
        <end position="413"/>
    </location>
</feature>
<dbReference type="Pfam" id="PF07690">
    <property type="entry name" value="MFS_1"/>
    <property type="match status" value="1"/>
</dbReference>
<dbReference type="RefSeq" id="WP_344220339.1">
    <property type="nucleotide sequence ID" value="NZ_BAAAOS010000048.1"/>
</dbReference>